<dbReference type="PANTHER" id="PTHR33794">
    <property type="entry name" value="BACILLOLYSIN"/>
    <property type="match status" value="1"/>
</dbReference>
<keyword evidence="11 12" id="KW-0482">Metalloprotease</keyword>
<dbReference type="Gene3D" id="3.10.450.40">
    <property type="match status" value="1"/>
</dbReference>
<keyword evidence="4 12" id="KW-0964">Secreted</keyword>
<sequence>MFLIIGIIPEAQFDEEVNGLKKKRKKRLNKKVVIPAVLALSVTLGGFSLPGSNAHANPTTVLFQAPEGLSKAEIVKAYLQSQVVSEVGAKSASIGEQFKIVKEVADSSTNTYHVRTIEQYNGIPIYGSGQTVALDANNNVYASFGKVTQKLGRSIISTDPSITKEAAERTAKEQVVAEIGEVKQYDGVETELTIYPHEGRNYLTYLVKVSTSVPAPGFYHYFIDATTGEIVDQFNAVHEADAPAVTPITGRGLDLFGKVQNFIAVKDSTSGKSYLHGAAIGGGTTTNPNIVPVHTYKANRMGETPFILLSGLFGFSGFEVETGTSFFADPAAVSAHTNSIKVNTYYQNIHKRNSIDGNGMPIISTVHIGSKWNNAAWNGKQMLYGDGDGILFSSLAGAMDVAGHEMTHGVISKTANLTYQGESGAINESLADIFGALSEMHSHGLTSPSEWEMGEDIYTPNVPGDGGLRSMSNPKSKKLSAAYGLKDNAYPDHYEDRYLGELDKGGVHINSSINNKAAYLISEGGEHHGVKVTGITRSKTEKIFYRSLTNYLVPSSGFKEMRAAAIQSARDLYPDRNGAPSAETKAVIAAYDAIGVPAQ</sequence>
<keyword evidence="9 12" id="KW-0862">Zinc</keyword>
<evidence type="ECO:0000256" key="9">
    <source>
        <dbReference type="ARBA" id="ARBA00022833"/>
    </source>
</evidence>
<name>A0ABR8SNZ9_9BACL</name>
<dbReference type="InterPro" id="IPR013856">
    <property type="entry name" value="Peptidase_M4_domain"/>
</dbReference>
<evidence type="ECO:0000259" key="15">
    <source>
        <dbReference type="Pfam" id="PF03413"/>
    </source>
</evidence>
<protein>
    <recommendedName>
        <fullName evidence="12">Neutral metalloproteinase</fullName>
        <ecNumber evidence="12">3.4.24.-</ecNumber>
    </recommendedName>
</protein>
<evidence type="ECO:0000256" key="7">
    <source>
        <dbReference type="ARBA" id="ARBA00022729"/>
    </source>
</evidence>
<comment type="cofactor">
    <cofactor evidence="1 12">
        <name>Zn(2+)</name>
        <dbReference type="ChEBI" id="CHEBI:29105"/>
    </cofactor>
</comment>
<dbReference type="PRINTS" id="PR00730">
    <property type="entry name" value="THERMOLYSIN"/>
</dbReference>
<keyword evidence="7" id="KW-0732">Signal</keyword>
<dbReference type="InterPro" id="IPR023612">
    <property type="entry name" value="Peptidase_M4"/>
</dbReference>
<feature type="domain" description="Peptidase M4 C-terminal" evidence="14">
    <location>
        <begin position="415"/>
        <end position="596"/>
    </location>
</feature>
<comment type="similarity">
    <text evidence="3 12">Belongs to the peptidase M4 family.</text>
</comment>
<dbReference type="InterPro" id="IPR027268">
    <property type="entry name" value="Peptidase_M4/M1_CTD_sf"/>
</dbReference>
<keyword evidence="5 12" id="KW-0645">Protease</keyword>
<keyword evidence="10" id="KW-0106">Calcium</keyword>
<evidence type="ECO:0000313" key="18">
    <source>
        <dbReference type="Proteomes" id="UP000603641"/>
    </source>
</evidence>
<comment type="function">
    <text evidence="12">Extracellular zinc metalloprotease.</text>
</comment>
<comment type="caution">
    <text evidence="17">The sequence shown here is derived from an EMBL/GenBank/DDBJ whole genome shotgun (WGS) entry which is preliminary data.</text>
</comment>
<evidence type="ECO:0000259" key="14">
    <source>
        <dbReference type="Pfam" id="PF02868"/>
    </source>
</evidence>
<keyword evidence="18" id="KW-1185">Reference proteome</keyword>
<evidence type="ECO:0000256" key="1">
    <source>
        <dbReference type="ARBA" id="ARBA00001947"/>
    </source>
</evidence>
<keyword evidence="8 12" id="KW-0378">Hydrolase</keyword>
<feature type="domain" description="FTP" evidence="16">
    <location>
        <begin position="96"/>
        <end position="145"/>
    </location>
</feature>
<proteinExistence type="inferred from homology"/>
<dbReference type="Gene3D" id="3.10.450.490">
    <property type="match status" value="1"/>
</dbReference>
<dbReference type="SUPFAM" id="SSF55486">
    <property type="entry name" value="Metalloproteases ('zincins'), catalytic domain"/>
    <property type="match status" value="1"/>
</dbReference>
<dbReference type="Pfam" id="PF07504">
    <property type="entry name" value="FTP"/>
    <property type="match status" value="1"/>
</dbReference>
<organism evidence="17 18">
    <name type="scientific">Fictibacillus norfolkensis</name>
    <dbReference type="NCBI Taxonomy" id="2762233"/>
    <lineage>
        <taxon>Bacteria</taxon>
        <taxon>Bacillati</taxon>
        <taxon>Bacillota</taxon>
        <taxon>Bacilli</taxon>
        <taxon>Bacillales</taxon>
        <taxon>Fictibacillaceae</taxon>
        <taxon>Fictibacillus</taxon>
    </lineage>
</organism>
<dbReference type="InterPro" id="IPR050728">
    <property type="entry name" value="Zinc_Metalloprotease_M4"/>
</dbReference>
<dbReference type="InterPro" id="IPR025711">
    <property type="entry name" value="PepSY"/>
</dbReference>
<evidence type="ECO:0000256" key="10">
    <source>
        <dbReference type="ARBA" id="ARBA00022837"/>
    </source>
</evidence>
<evidence type="ECO:0000256" key="2">
    <source>
        <dbReference type="ARBA" id="ARBA00004613"/>
    </source>
</evidence>
<accession>A0ABR8SNZ9</accession>
<evidence type="ECO:0000313" key="17">
    <source>
        <dbReference type="EMBL" id="MBD7965186.1"/>
    </source>
</evidence>
<evidence type="ECO:0000256" key="11">
    <source>
        <dbReference type="ARBA" id="ARBA00023049"/>
    </source>
</evidence>
<feature type="domain" description="Peptidase M4" evidence="13">
    <location>
        <begin position="295"/>
        <end position="411"/>
    </location>
</feature>
<dbReference type="Pfam" id="PF01447">
    <property type="entry name" value="Peptidase_M4"/>
    <property type="match status" value="1"/>
</dbReference>
<evidence type="ECO:0000256" key="5">
    <source>
        <dbReference type="ARBA" id="ARBA00022670"/>
    </source>
</evidence>
<dbReference type="CDD" id="cd09597">
    <property type="entry name" value="M4_TLP"/>
    <property type="match status" value="1"/>
</dbReference>
<dbReference type="Proteomes" id="UP000603641">
    <property type="component" value="Unassembled WGS sequence"/>
</dbReference>
<evidence type="ECO:0000259" key="16">
    <source>
        <dbReference type="Pfam" id="PF07504"/>
    </source>
</evidence>
<dbReference type="Pfam" id="PF02868">
    <property type="entry name" value="Peptidase_M4_C"/>
    <property type="match status" value="1"/>
</dbReference>
<dbReference type="InterPro" id="IPR011096">
    <property type="entry name" value="FTP_domain"/>
</dbReference>
<keyword evidence="6" id="KW-0479">Metal-binding</keyword>
<dbReference type="EC" id="3.4.24.-" evidence="12"/>
<dbReference type="Pfam" id="PF03413">
    <property type="entry name" value="PepSY"/>
    <property type="match status" value="1"/>
</dbReference>
<feature type="domain" description="PepSY" evidence="15">
    <location>
        <begin position="162"/>
        <end position="233"/>
    </location>
</feature>
<dbReference type="Gene3D" id="1.10.390.10">
    <property type="entry name" value="Neutral Protease Domain 2"/>
    <property type="match status" value="1"/>
</dbReference>
<reference evidence="17 18" key="1">
    <citation type="submission" date="2020-08" db="EMBL/GenBank/DDBJ databases">
        <title>A Genomic Blueprint of the Chicken Gut Microbiome.</title>
        <authorList>
            <person name="Gilroy R."/>
            <person name="Ravi A."/>
            <person name="Getino M."/>
            <person name="Pursley I."/>
            <person name="Horton D.L."/>
            <person name="Alikhan N.-F."/>
            <person name="Baker D."/>
            <person name="Gharbi K."/>
            <person name="Hall N."/>
            <person name="Watson M."/>
            <person name="Adriaenssens E.M."/>
            <person name="Foster-Nyarko E."/>
            <person name="Jarju S."/>
            <person name="Secka A."/>
            <person name="Antonio M."/>
            <person name="Oren A."/>
            <person name="Chaudhuri R."/>
            <person name="La Ragione R.M."/>
            <person name="Hildebrand F."/>
            <person name="Pallen M.J."/>
        </authorList>
    </citation>
    <scope>NUCLEOTIDE SEQUENCE [LARGE SCALE GENOMIC DNA]</scope>
    <source>
        <strain evidence="17 18">Sa2CUA10</strain>
    </source>
</reference>
<dbReference type="PANTHER" id="PTHR33794:SF3">
    <property type="entry name" value="NEUTRAL PROTEASE B"/>
    <property type="match status" value="1"/>
</dbReference>
<dbReference type="EMBL" id="JACSQM010000006">
    <property type="protein sequence ID" value="MBD7965186.1"/>
    <property type="molecule type" value="Genomic_DNA"/>
</dbReference>
<comment type="subcellular location">
    <subcellularLocation>
        <location evidence="2 12">Secreted</location>
    </subcellularLocation>
</comment>
<dbReference type="Gene3D" id="3.10.170.10">
    <property type="match status" value="1"/>
</dbReference>
<gene>
    <name evidence="17" type="ORF">H9648_14080</name>
</gene>
<evidence type="ECO:0000256" key="12">
    <source>
        <dbReference type="RuleBase" id="RU366073"/>
    </source>
</evidence>
<evidence type="ECO:0000256" key="4">
    <source>
        <dbReference type="ARBA" id="ARBA00022525"/>
    </source>
</evidence>
<evidence type="ECO:0000256" key="3">
    <source>
        <dbReference type="ARBA" id="ARBA00009388"/>
    </source>
</evidence>
<evidence type="ECO:0000256" key="6">
    <source>
        <dbReference type="ARBA" id="ARBA00022723"/>
    </source>
</evidence>
<evidence type="ECO:0000259" key="13">
    <source>
        <dbReference type="Pfam" id="PF01447"/>
    </source>
</evidence>
<evidence type="ECO:0000256" key="8">
    <source>
        <dbReference type="ARBA" id="ARBA00022801"/>
    </source>
</evidence>
<dbReference type="InterPro" id="IPR001570">
    <property type="entry name" value="Peptidase_M4_C_domain"/>
</dbReference>